<evidence type="ECO:0008006" key="3">
    <source>
        <dbReference type="Google" id="ProtNLM"/>
    </source>
</evidence>
<dbReference type="HOGENOM" id="CLU_1537847_0_0_6"/>
<dbReference type="SUPFAM" id="SSF55144">
    <property type="entry name" value="LigT-like"/>
    <property type="match status" value="1"/>
</dbReference>
<dbReference type="InterPro" id="IPR009097">
    <property type="entry name" value="Cyclic_Pdiesterase"/>
</dbReference>
<dbReference type="OrthoDB" id="5605400at2"/>
<dbReference type="STRING" id="1547445.LO80_01675"/>
<keyword evidence="2" id="KW-1185">Reference proteome</keyword>
<reference evidence="1 2" key="1">
    <citation type="submission" date="2014-10" db="EMBL/GenBank/DDBJ databases">
        <title>Whole genome sequence of Francisella endociliophora strain FSC1006, isolated from a laboratory culture of the marine ciliate Euplotes raikovi.</title>
        <authorList>
            <person name="Granberg M."/>
            <person name="Backman S."/>
            <person name="Lundmark E."/>
            <person name="Nilsson E."/>
            <person name="Karlsson E."/>
            <person name="Thelaus J."/>
            <person name="Ohrman C."/>
            <person name="Larkeryd A."/>
            <person name="Stenberg P."/>
        </authorList>
    </citation>
    <scope>NUCLEOTIDE SEQUENCE [LARGE SCALE GENOMIC DNA]</scope>
    <source>
        <strain evidence="1 2">FSC1006</strain>
    </source>
</reference>
<dbReference type="Proteomes" id="UP000029672">
    <property type="component" value="Chromosome"/>
</dbReference>
<proteinExistence type="predicted"/>
<dbReference type="EMBL" id="CP009574">
    <property type="protein sequence ID" value="AIT08811.1"/>
    <property type="molecule type" value="Genomic_DNA"/>
</dbReference>
<evidence type="ECO:0000313" key="2">
    <source>
        <dbReference type="Proteomes" id="UP000029672"/>
    </source>
</evidence>
<dbReference type="AlphaFoldDB" id="A0A097EML6"/>
<dbReference type="RefSeq" id="WP_040007970.1">
    <property type="nucleotide sequence ID" value="NZ_CP009574.1"/>
</dbReference>
<dbReference type="Gene3D" id="3.90.1140.10">
    <property type="entry name" value="Cyclic phosphodiesterase"/>
    <property type="match status" value="1"/>
</dbReference>
<evidence type="ECO:0000313" key="1">
    <source>
        <dbReference type="EMBL" id="AIT08811.1"/>
    </source>
</evidence>
<dbReference type="KEGG" id="frf:LO80_01675"/>
<gene>
    <name evidence="1" type="ORF">LO80_01675</name>
</gene>
<organism evidence="1 2">
    <name type="scientific">Candidatus Francisella endociliophora</name>
    <dbReference type="NCBI Taxonomy" id="653937"/>
    <lineage>
        <taxon>Bacteria</taxon>
        <taxon>Pseudomonadati</taxon>
        <taxon>Pseudomonadota</taxon>
        <taxon>Gammaproteobacteria</taxon>
        <taxon>Thiotrichales</taxon>
        <taxon>Francisellaceae</taxon>
        <taxon>Francisella</taxon>
    </lineage>
</organism>
<name>A0A097EML6_9GAMM</name>
<protein>
    <recommendedName>
        <fullName evidence="3">Cyclic phosphodiesterase-like protein</fullName>
    </recommendedName>
</protein>
<accession>A0A097EML6</accession>
<sequence length="174" mass="20129">MSSQKYSIWLVPAKEFLIPLSKCVDYNSFISQQPSFTPHMTLFTSEQEIFADFDTFVAKLGCESISLKIESLVKNLDSYYMNYYLKLLKTKELDKLFNKVKEIDLGSDYQLNPHISLAYGANNHDGFLTYNFSKEIVFDEIAIMKYSSVGSTNAVLDFKILKSYNLQTRKLIKY</sequence>